<dbReference type="PROSITE" id="PS52016">
    <property type="entry name" value="TONB_DEPENDENT_REC_3"/>
    <property type="match status" value="1"/>
</dbReference>
<gene>
    <name evidence="9" type="ORF">SAMN04487989_105210</name>
</gene>
<sequence>MKNSYLFIFICCFLGVFGKLQAQKITPKKQPLQLILQSIEQEYQLSFSYADTTIAQKVLIPPIKNISKARLIAYLEAETQLIFEAISENSYAVRPIAFSDITKTQYLDEVLINNYLTEGLSIQTNGTAHIQLKSFGILPGLIEPDILQTIQALPGITSIDERVSNLNIRGGTNDQNLILWNGIKMYQSGHFFGLISAFNPSLIDRVLISKNGSSAQFGDGVSGIIDMYNSNTISKDLEVGIGANMLATDAFAVIPISEKIGLQFAGRRSLTDVFNTPTYKQYFKRIFQDSNLSNPTETVITNSEEFYFYDVSAKLIYDISENDKLEISFLNIDNDLDYKETATVNNSHTISNSQLTQGSLAVNSRYTRNWTSKLQTSFQAYFSTYDLYAEHMDLSNNQELIQENNVKDGSLKAQLLFNVDEQLNYEGGYQYSEVGISNLEDVTNPNFRRYIKEVLRTHGFYNELSYKSKSGNTRARFGFRANYIEKFSDFYFEPRLSFNQIIAKNFRVEVLAELKSQTTSQIIDLQNDFLGIEKKRWILANNNDIPVIKSQQISTGIHYNKNQLVISLEAYLKQVDGITSRSQGFQNQFQYTNSIGEYTITGLDFLINTQFENFSTWLSYSYSKNNYTFLDLFGGNKFPNNVDIKHQLNISGTYTLNRLKLAMGMNWHSGRPNTILNNTQTEANGVLIYEAPNAENLPDYWRTDVSAIYDFKLSKDTKAQVGASIWNIFDTENIVNSYYIMDSNNHAIQVENVALGLTPNLSFRVSF</sequence>
<evidence type="ECO:0000256" key="7">
    <source>
        <dbReference type="PROSITE-ProRule" id="PRU01360"/>
    </source>
</evidence>
<evidence type="ECO:0000256" key="1">
    <source>
        <dbReference type="ARBA" id="ARBA00004571"/>
    </source>
</evidence>
<dbReference type="GO" id="GO:0009279">
    <property type="term" value="C:cell outer membrane"/>
    <property type="evidence" value="ECO:0007669"/>
    <property type="project" value="UniProtKB-SubCell"/>
</dbReference>
<evidence type="ECO:0000313" key="10">
    <source>
        <dbReference type="Proteomes" id="UP000198705"/>
    </source>
</evidence>
<keyword evidence="9" id="KW-0675">Receptor</keyword>
<evidence type="ECO:0000313" key="9">
    <source>
        <dbReference type="EMBL" id="SFN88936.1"/>
    </source>
</evidence>
<dbReference type="STRING" id="649333.SAMN04487989_105210"/>
<dbReference type="InterPro" id="IPR037066">
    <property type="entry name" value="Plug_dom_sf"/>
</dbReference>
<organism evidence="9 10">
    <name type="scientific">Bizionia echini</name>
    <dbReference type="NCBI Taxonomy" id="649333"/>
    <lineage>
        <taxon>Bacteria</taxon>
        <taxon>Pseudomonadati</taxon>
        <taxon>Bacteroidota</taxon>
        <taxon>Flavobacteriia</taxon>
        <taxon>Flavobacteriales</taxon>
        <taxon>Flavobacteriaceae</taxon>
        <taxon>Bizionia</taxon>
    </lineage>
</organism>
<reference evidence="10" key="1">
    <citation type="submission" date="2016-10" db="EMBL/GenBank/DDBJ databases">
        <authorList>
            <person name="Varghese N."/>
            <person name="Submissions S."/>
        </authorList>
    </citation>
    <scope>NUCLEOTIDE SEQUENCE [LARGE SCALE GENOMIC DNA]</scope>
    <source>
        <strain evidence="10">DSM 23925</strain>
    </source>
</reference>
<keyword evidence="4 7" id="KW-0812">Transmembrane</keyword>
<keyword evidence="2 7" id="KW-0813">Transport</keyword>
<keyword evidence="5 7" id="KW-0472">Membrane</keyword>
<comment type="similarity">
    <text evidence="7">Belongs to the TonB-dependent receptor family.</text>
</comment>
<name>A0A1I5CPZ5_9FLAO</name>
<comment type="subcellular location">
    <subcellularLocation>
        <location evidence="1 7">Cell outer membrane</location>
        <topology evidence="1 7">Multi-pass membrane protein</topology>
    </subcellularLocation>
</comment>
<evidence type="ECO:0000259" key="8">
    <source>
        <dbReference type="Pfam" id="PF07715"/>
    </source>
</evidence>
<keyword evidence="10" id="KW-1185">Reference proteome</keyword>
<evidence type="ECO:0000256" key="3">
    <source>
        <dbReference type="ARBA" id="ARBA00022452"/>
    </source>
</evidence>
<evidence type="ECO:0000256" key="5">
    <source>
        <dbReference type="ARBA" id="ARBA00023136"/>
    </source>
</evidence>
<dbReference type="Gene3D" id="2.170.130.10">
    <property type="entry name" value="TonB-dependent receptor, plug domain"/>
    <property type="match status" value="1"/>
</dbReference>
<keyword evidence="3 7" id="KW-1134">Transmembrane beta strand</keyword>
<dbReference type="Pfam" id="PF07715">
    <property type="entry name" value="Plug"/>
    <property type="match status" value="1"/>
</dbReference>
<dbReference type="EMBL" id="FOVN01000005">
    <property type="protein sequence ID" value="SFN88936.1"/>
    <property type="molecule type" value="Genomic_DNA"/>
</dbReference>
<dbReference type="InterPro" id="IPR012910">
    <property type="entry name" value="Plug_dom"/>
</dbReference>
<accession>A0A1I5CPZ5</accession>
<dbReference type="Gene3D" id="2.40.170.20">
    <property type="entry name" value="TonB-dependent receptor, beta-barrel domain"/>
    <property type="match status" value="1"/>
</dbReference>
<dbReference type="AlphaFoldDB" id="A0A1I5CPZ5"/>
<dbReference type="Proteomes" id="UP000198705">
    <property type="component" value="Unassembled WGS sequence"/>
</dbReference>
<evidence type="ECO:0000256" key="6">
    <source>
        <dbReference type="ARBA" id="ARBA00023237"/>
    </source>
</evidence>
<evidence type="ECO:0000256" key="2">
    <source>
        <dbReference type="ARBA" id="ARBA00022448"/>
    </source>
</evidence>
<dbReference type="InterPro" id="IPR039426">
    <property type="entry name" value="TonB-dep_rcpt-like"/>
</dbReference>
<dbReference type="SUPFAM" id="SSF56935">
    <property type="entry name" value="Porins"/>
    <property type="match status" value="1"/>
</dbReference>
<proteinExistence type="inferred from homology"/>
<dbReference type="OrthoDB" id="9803050at2"/>
<protein>
    <submittedName>
        <fullName evidence="9">Outer membrane receptor proteins, mostly Fe transport</fullName>
    </submittedName>
</protein>
<dbReference type="RefSeq" id="WP_092209075.1">
    <property type="nucleotide sequence ID" value="NZ_FOVN01000005.1"/>
</dbReference>
<dbReference type="InterPro" id="IPR036942">
    <property type="entry name" value="Beta-barrel_TonB_sf"/>
</dbReference>
<keyword evidence="6 7" id="KW-0998">Cell outer membrane</keyword>
<evidence type="ECO:0000256" key="4">
    <source>
        <dbReference type="ARBA" id="ARBA00022692"/>
    </source>
</evidence>
<feature type="domain" description="TonB-dependent receptor plug" evidence="8">
    <location>
        <begin position="146"/>
        <end position="221"/>
    </location>
</feature>